<keyword evidence="3" id="KW-1185">Reference proteome</keyword>
<evidence type="ECO:0000256" key="1">
    <source>
        <dbReference type="SAM" id="SignalP"/>
    </source>
</evidence>
<evidence type="ECO:0008006" key="4">
    <source>
        <dbReference type="Google" id="ProtNLM"/>
    </source>
</evidence>
<proteinExistence type="predicted"/>
<feature type="chain" id="PRO_5007292710" description="AA1-like domain-containing protein" evidence="1">
    <location>
        <begin position="23"/>
        <end position="168"/>
    </location>
</feature>
<gene>
    <name evidence="2" type="ORF">Micbo1qcDRAFT_210312</name>
</gene>
<protein>
    <recommendedName>
        <fullName evidence="4">AA1-like domain-containing protein</fullName>
    </recommendedName>
</protein>
<dbReference type="OrthoDB" id="4695818at2759"/>
<feature type="signal peptide" evidence="1">
    <location>
        <begin position="1"/>
        <end position="22"/>
    </location>
</feature>
<accession>A0A136IJL5</accession>
<reference evidence="3" key="1">
    <citation type="submission" date="2016-02" db="EMBL/GenBank/DDBJ databases">
        <title>Draft genome sequence of Microdochium bolleyi, a fungal endophyte of beachgrass.</title>
        <authorList>
            <consortium name="DOE Joint Genome Institute"/>
            <person name="David A.S."/>
            <person name="May G."/>
            <person name="Haridas S."/>
            <person name="Lim J."/>
            <person name="Wang M."/>
            <person name="Labutti K."/>
            <person name="Lipzen A."/>
            <person name="Barry K."/>
            <person name="Grigoriev I.V."/>
        </authorList>
    </citation>
    <scope>NUCLEOTIDE SEQUENCE [LARGE SCALE GENOMIC DNA]</scope>
    <source>
        <strain evidence="3">J235TASD1</strain>
    </source>
</reference>
<name>A0A136IJL5_9PEZI</name>
<organism evidence="2 3">
    <name type="scientific">Microdochium bolleyi</name>
    <dbReference type="NCBI Taxonomy" id="196109"/>
    <lineage>
        <taxon>Eukaryota</taxon>
        <taxon>Fungi</taxon>
        <taxon>Dikarya</taxon>
        <taxon>Ascomycota</taxon>
        <taxon>Pezizomycotina</taxon>
        <taxon>Sordariomycetes</taxon>
        <taxon>Xylariomycetidae</taxon>
        <taxon>Xylariales</taxon>
        <taxon>Microdochiaceae</taxon>
        <taxon>Microdochium</taxon>
    </lineage>
</organism>
<dbReference type="InParanoid" id="A0A136IJL5"/>
<dbReference type="AlphaFoldDB" id="A0A136IJL5"/>
<evidence type="ECO:0000313" key="2">
    <source>
        <dbReference type="EMBL" id="KXJ84958.1"/>
    </source>
</evidence>
<keyword evidence="1" id="KW-0732">Signal</keyword>
<dbReference type="EMBL" id="KQ964307">
    <property type="protein sequence ID" value="KXJ84958.1"/>
    <property type="molecule type" value="Genomic_DNA"/>
</dbReference>
<dbReference type="Proteomes" id="UP000070501">
    <property type="component" value="Unassembled WGS sequence"/>
</dbReference>
<sequence length="168" mass="17984">MARPNLSSTVAMMTSLAGLAAATSEFHVPKFSAFSPSGRPGSSGYCQMEFTIVDVATLTQTECQPVFTCHQVDGETFLPFPDAAAPVTCEDNTFRVHLQDYAHVGNFRLHIEHTNSASATSAGLSNVISYDNYSRADGYVFICGAGGVCESRFDNESIPIVVPFSVQA</sequence>
<evidence type="ECO:0000313" key="3">
    <source>
        <dbReference type="Proteomes" id="UP000070501"/>
    </source>
</evidence>